<comment type="caution">
    <text evidence="10">The sequence shown here is derived from an EMBL/GenBank/DDBJ whole genome shotgun (WGS) entry which is preliminary data.</text>
</comment>
<feature type="transmembrane region" description="Helical" evidence="8">
    <location>
        <begin position="17"/>
        <end position="38"/>
    </location>
</feature>
<proteinExistence type="inferred from homology"/>
<evidence type="ECO:0000256" key="7">
    <source>
        <dbReference type="HAMAP-Rule" id="MF_01153"/>
    </source>
</evidence>
<keyword evidence="11" id="KW-1185">Reference proteome</keyword>
<organism evidence="10 11">
    <name type="scientific">Spiribacter salilacus</name>
    <dbReference type="NCBI Taxonomy" id="2664894"/>
    <lineage>
        <taxon>Bacteria</taxon>
        <taxon>Pseudomonadati</taxon>
        <taxon>Pseudomonadota</taxon>
        <taxon>Gammaproteobacteria</taxon>
        <taxon>Chromatiales</taxon>
        <taxon>Ectothiorhodospiraceae</taxon>
        <taxon>Spiribacter</taxon>
    </lineage>
</organism>
<dbReference type="CDD" id="cd06257">
    <property type="entry name" value="DnaJ"/>
    <property type="match status" value="1"/>
</dbReference>
<evidence type="ECO:0000256" key="2">
    <source>
        <dbReference type="ARBA" id="ARBA00022519"/>
    </source>
</evidence>
<keyword evidence="4 7" id="KW-1133">Transmembrane helix</keyword>
<keyword evidence="1 7" id="KW-1003">Cell membrane</keyword>
<evidence type="ECO:0000313" key="10">
    <source>
        <dbReference type="EMBL" id="MRH78312.1"/>
    </source>
</evidence>
<evidence type="ECO:0000256" key="6">
    <source>
        <dbReference type="ARBA" id="ARBA00023186"/>
    </source>
</evidence>
<dbReference type="SUPFAM" id="SSF46565">
    <property type="entry name" value="Chaperone J-domain"/>
    <property type="match status" value="1"/>
</dbReference>
<dbReference type="InterPro" id="IPR036869">
    <property type="entry name" value="J_dom_sf"/>
</dbReference>
<accession>A0A6N7QQM6</accession>
<feature type="topological domain" description="Cytoplasmic" evidence="7">
    <location>
        <begin position="37"/>
        <end position="268"/>
    </location>
</feature>
<dbReference type="InterPro" id="IPR023749">
    <property type="entry name" value="DjlA"/>
</dbReference>
<dbReference type="PANTHER" id="PTHR24074">
    <property type="entry name" value="CO-CHAPERONE PROTEIN DJLA"/>
    <property type="match status" value="1"/>
</dbReference>
<dbReference type="SUPFAM" id="SSF158682">
    <property type="entry name" value="TerB-like"/>
    <property type="match status" value="1"/>
</dbReference>
<evidence type="ECO:0000313" key="11">
    <source>
        <dbReference type="Proteomes" id="UP000433788"/>
    </source>
</evidence>
<keyword evidence="5 7" id="KW-0472">Membrane</keyword>
<comment type="subcellular location">
    <subcellularLocation>
        <location evidence="7">Cell inner membrane</location>
        <topology evidence="7">Single-pass type III membrane protein</topology>
    </subcellularLocation>
</comment>
<comment type="subunit">
    <text evidence="7">Homodimer.</text>
</comment>
<evidence type="ECO:0000256" key="8">
    <source>
        <dbReference type="SAM" id="Phobius"/>
    </source>
</evidence>
<dbReference type="InterPro" id="IPR001623">
    <property type="entry name" value="DnaJ_domain"/>
</dbReference>
<dbReference type="Gene3D" id="1.10.287.110">
    <property type="entry name" value="DnaJ domain"/>
    <property type="match status" value="1"/>
</dbReference>
<dbReference type="CDD" id="cd07316">
    <property type="entry name" value="terB_like_DjlA"/>
    <property type="match status" value="1"/>
</dbReference>
<dbReference type="HAMAP" id="MF_01153">
    <property type="entry name" value="DjlA"/>
    <property type="match status" value="1"/>
</dbReference>
<reference evidence="10 11" key="1">
    <citation type="submission" date="2019-11" db="EMBL/GenBank/DDBJ databases">
        <authorList>
            <person name="Zhang X.Y."/>
        </authorList>
    </citation>
    <scope>NUCLEOTIDE SEQUENCE [LARGE SCALE GENOMIC DNA]</scope>
    <source>
        <strain evidence="10 11">C176</strain>
    </source>
</reference>
<keyword evidence="2 7" id="KW-0997">Cell inner membrane</keyword>
<evidence type="ECO:0000256" key="5">
    <source>
        <dbReference type="ARBA" id="ARBA00023136"/>
    </source>
</evidence>
<dbReference type="Pfam" id="PF00226">
    <property type="entry name" value="DnaJ"/>
    <property type="match status" value="1"/>
</dbReference>
<dbReference type="EMBL" id="WJPP01000003">
    <property type="protein sequence ID" value="MRH78312.1"/>
    <property type="molecule type" value="Genomic_DNA"/>
</dbReference>
<dbReference type="SMART" id="SM00271">
    <property type="entry name" value="DnaJ"/>
    <property type="match status" value="1"/>
</dbReference>
<comment type="domain">
    <text evidence="7">The transmembrane domain is a dimerization domain.</text>
</comment>
<dbReference type="Gene3D" id="1.10.3680.10">
    <property type="entry name" value="TerB-like"/>
    <property type="match status" value="1"/>
</dbReference>
<keyword evidence="3 7" id="KW-0812">Transmembrane</keyword>
<dbReference type="AlphaFoldDB" id="A0A6N7QQM6"/>
<dbReference type="PRINTS" id="PR00625">
    <property type="entry name" value="JDOMAIN"/>
</dbReference>
<protein>
    <recommendedName>
        <fullName evidence="7">Co-chaperone protein DjlA</fullName>
    </recommendedName>
</protein>
<dbReference type="PROSITE" id="PS50076">
    <property type="entry name" value="DNAJ_2"/>
    <property type="match status" value="1"/>
</dbReference>
<dbReference type="NCBIfam" id="NF006948">
    <property type="entry name" value="PRK09430.1"/>
    <property type="match status" value="1"/>
</dbReference>
<name>A0A6N7QQM6_9GAMM</name>
<evidence type="ECO:0000259" key="9">
    <source>
        <dbReference type="PROSITE" id="PS50076"/>
    </source>
</evidence>
<gene>
    <name evidence="7 10" type="primary">djlA</name>
    <name evidence="10" type="ORF">GH984_06295</name>
</gene>
<dbReference type="Pfam" id="PF05099">
    <property type="entry name" value="TerB"/>
    <property type="match status" value="1"/>
</dbReference>
<sequence>MEGIIGSYWVGKLVGGLLGAMSGGWVGGIVGVIVGHWFDRALSGSGRSARPSQRQKSVHAAFFRGAFVAMGHVCKADGRVSESEIRAVEAIMSHMDLNAEQRQQAIEFFRNGRDDQVSLDEVVSEFRRLAQRHRQLCQLFVEIQIQAALADGQIDAAERILLQKIAFGLGFSETDYARLEQMLHGHAGRQPSHKNTLEAAYDTLGVQPTDSDADIKRAWRKLMSEHHPDKLVARGLPEEMMRIAKERTQEIQSAYETIKQAREGTQRP</sequence>
<feature type="topological domain" description="Periplasmic" evidence="7">
    <location>
        <begin position="1"/>
        <end position="12"/>
    </location>
</feature>
<keyword evidence="6 7" id="KW-0143">Chaperone</keyword>
<dbReference type="InterPro" id="IPR029024">
    <property type="entry name" value="TerB-like"/>
</dbReference>
<dbReference type="GO" id="GO:0051087">
    <property type="term" value="F:protein-folding chaperone binding"/>
    <property type="evidence" value="ECO:0007669"/>
    <property type="project" value="InterPro"/>
</dbReference>
<comment type="function">
    <text evidence="7">Regulatory DnaK co-chaperone. Direct interaction between DnaK and DjlA is needed for the induction of the wcaABCDE operon, involved in the synthesis of a colanic acid polysaccharide capsule, possibly through activation of the RcsB/RcsC phosphotransfer signaling pathway. The colanic acid capsule may help the bacterium survive conditions outside the host.</text>
</comment>
<evidence type="ECO:0000256" key="3">
    <source>
        <dbReference type="ARBA" id="ARBA00022692"/>
    </source>
</evidence>
<feature type="domain" description="J" evidence="9">
    <location>
        <begin position="199"/>
        <end position="268"/>
    </location>
</feature>
<dbReference type="RefSeq" id="WP_153719366.1">
    <property type="nucleotide sequence ID" value="NZ_WJPP01000003.1"/>
</dbReference>
<dbReference type="GO" id="GO:0005886">
    <property type="term" value="C:plasma membrane"/>
    <property type="evidence" value="ECO:0007669"/>
    <property type="project" value="UniProtKB-SubCell"/>
</dbReference>
<dbReference type="InterPro" id="IPR007791">
    <property type="entry name" value="DjlA_N"/>
</dbReference>
<dbReference type="Proteomes" id="UP000433788">
    <property type="component" value="Unassembled WGS sequence"/>
</dbReference>
<evidence type="ECO:0000256" key="4">
    <source>
        <dbReference type="ARBA" id="ARBA00022989"/>
    </source>
</evidence>
<dbReference type="InterPro" id="IPR050817">
    <property type="entry name" value="DjlA_DnaK_co-chaperone"/>
</dbReference>
<evidence type="ECO:0000256" key="1">
    <source>
        <dbReference type="ARBA" id="ARBA00022475"/>
    </source>
</evidence>